<dbReference type="PANTHER" id="PTHR46124:SF2">
    <property type="entry name" value="D-AMINOACYL-TRNA DEACYLASE"/>
    <property type="match status" value="1"/>
</dbReference>
<dbReference type="SUPFAM" id="SSF51556">
    <property type="entry name" value="Metallo-dependent hydrolases"/>
    <property type="match status" value="1"/>
</dbReference>
<protein>
    <submittedName>
        <fullName evidence="4">DNase</fullName>
    </submittedName>
</protein>
<evidence type="ECO:0000313" key="5">
    <source>
        <dbReference type="Proteomes" id="UP000249782"/>
    </source>
</evidence>
<feature type="binding site" evidence="3">
    <location>
        <position position="154"/>
    </location>
    <ligand>
        <name>a divalent metal cation</name>
        <dbReference type="ChEBI" id="CHEBI:60240"/>
        <label>2</label>
    </ligand>
</feature>
<feature type="binding site" evidence="3">
    <location>
        <position position="131"/>
    </location>
    <ligand>
        <name>a divalent metal cation</name>
        <dbReference type="ChEBI" id="CHEBI:60240"/>
        <label>2</label>
    </ligand>
</feature>
<name>A0A328PGM3_9EURY</name>
<dbReference type="OrthoDB" id="26412at2157"/>
<evidence type="ECO:0000313" key="4">
    <source>
        <dbReference type="EMBL" id="RAO78786.1"/>
    </source>
</evidence>
<dbReference type="GO" id="GO:0016788">
    <property type="term" value="F:hydrolase activity, acting on ester bonds"/>
    <property type="evidence" value="ECO:0007669"/>
    <property type="project" value="InterPro"/>
</dbReference>
<dbReference type="Gene3D" id="3.20.20.140">
    <property type="entry name" value="Metal-dependent hydrolases"/>
    <property type="match status" value="1"/>
</dbReference>
<dbReference type="InterPro" id="IPR015991">
    <property type="entry name" value="TatD/YcfH-like"/>
</dbReference>
<dbReference type="GO" id="GO:0046872">
    <property type="term" value="F:metal ion binding"/>
    <property type="evidence" value="ECO:0007669"/>
    <property type="project" value="UniProtKB-KW"/>
</dbReference>
<evidence type="ECO:0000256" key="1">
    <source>
        <dbReference type="ARBA" id="ARBA00022723"/>
    </source>
</evidence>
<dbReference type="FunFam" id="3.20.20.140:FF:000005">
    <property type="entry name" value="TatD family hydrolase"/>
    <property type="match status" value="1"/>
</dbReference>
<dbReference type="InterPro" id="IPR032466">
    <property type="entry name" value="Metal_Hydrolase"/>
</dbReference>
<dbReference type="GO" id="GO:0004536">
    <property type="term" value="F:DNA nuclease activity"/>
    <property type="evidence" value="ECO:0007669"/>
    <property type="project" value="InterPro"/>
</dbReference>
<comment type="caution">
    <text evidence="4">The sequence shown here is derived from an EMBL/GenBank/DDBJ whole genome shotgun (WGS) entry which is preliminary data.</text>
</comment>
<dbReference type="InterPro" id="IPR001130">
    <property type="entry name" value="TatD-like"/>
</dbReference>
<reference evidence="4 5" key="1">
    <citation type="submission" date="2018-06" db="EMBL/GenBank/DDBJ databases">
        <title>Draft genome sequence of hyperthermophilic methanogen Methanothermobacter tenebrarum sp. MCM-B 1447.</title>
        <authorList>
            <person name="Pore S.D."/>
            <person name="Dagar S."/>
            <person name="Dhakephalkar P.K."/>
        </authorList>
    </citation>
    <scope>NUCLEOTIDE SEQUENCE [LARGE SCALE GENOMIC DNA]</scope>
    <source>
        <strain evidence="4 5">MCM B 1447</strain>
    </source>
</reference>
<feature type="binding site" evidence="3">
    <location>
        <position position="202"/>
    </location>
    <ligand>
        <name>a divalent metal cation</name>
        <dbReference type="ChEBI" id="CHEBI:60240"/>
        <label>1</label>
    </ligand>
</feature>
<evidence type="ECO:0000256" key="2">
    <source>
        <dbReference type="ARBA" id="ARBA00022801"/>
    </source>
</evidence>
<keyword evidence="5" id="KW-1185">Reference proteome</keyword>
<feature type="binding site" evidence="3">
    <location>
        <position position="93"/>
    </location>
    <ligand>
        <name>a divalent metal cation</name>
        <dbReference type="ChEBI" id="CHEBI:60240"/>
        <label>1</label>
    </ligand>
</feature>
<gene>
    <name evidence="4" type="ORF">DPC56_06585</name>
</gene>
<dbReference type="PROSITE" id="PS01091">
    <property type="entry name" value="TATD_3"/>
    <property type="match status" value="1"/>
</dbReference>
<keyword evidence="2" id="KW-0378">Hydrolase</keyword>
<keyword evidence="1 3" id="KW-0479">Metal-binding</keyword>
<dbReference type="PANTHER" id="PTHR46124">
    <property type="entry name" value="D-AMINOACYL-TRNA DEACYLASE"/>
    <property type="match status" value="1"/>
</dbReference>
<dbReference type="Proteomes" id="UP000249782">
    <property type="component" value="Unassembled WGS sequence"/>
</dbReference>
<sequence>MIDVHCHIDFKEFNKDREEVIKRAKKKLTGIIDCGVGLGGVRRSIGLSEEYKHFIYPTLGLHPVDAARMEDNIIEATIREIEDNIEKAVGVGESGLDFHHTRDLEGRRRQEKIFRLFIELAIEYELPLIIHARDSERQAFKIIKEHPIEDVIFHCYSGSIDTAKNIIEEGYYLSFSTMVCFIDHHQKLIKDLPLQSILTETDSPYLSPFKGKRNEPSFIEEALKKIAQIKNMSMAEVDKITEKNAKKVFGI</sequence>
<feature type="binding site" evidence="3">
    <location>
        <position position="5"/>
    </location>
    <ligand>
        <name>a divalent metal cation</name>
        <dbReference type="ChEBI" id="CHEBI:60240"/>
        <label>1</label>
    </ligand>
</feature>
<dbReference type="PIRSF" id="PIRSF005902">
    <property type="entry name" value="DNase_TatD"/>
    <property type="match status" value="1"/>
</dbReference>
<organism evidence="4 5">
    <name type="scientific">Methanothermobacter tenebrarum</name>
    <dbReference type="NCBI Taxonomy" id="680118"/>
    <lineage>
        <taxon>Archaea</taxon>
        <taxon>Methanobacteriati</taxon>
        <taxon>Methanobacteriota</taxon>
        <taxon>Methanomada group</taxon>
        <taxon>Methanobacteria</taxon>
        <taxon>Methanobacteriales</taxon>
        <taxon>Methanobacteriaceae</taxon>
        <taxon>Methanothermobacter</taxon>
    </lineage>
</organism>
<dbReference type="AlphaFoldDB" id="A0A328PGM3"/>
<evidence type="ECO:0000256" key="3">
    <source>
        <dbReference type="PIRSR" id="PIRSR005902-1"/>
    </source>
</evidence>
<dbReference type="InterPro" id="IPR018228">
    <property type="entry name" value="DNase_TatD-rel_CS"/>
</dbReference>
<dbReference type="CDD" id="cd01310">
    <property type="entry name" value="TatD_DNAse"/>
    <property type="match status" value="1"/>
</dbReference>
<dbReference type="Pfam" id="PF01026">
    <property type="entry name" value="TatD_DNase"/>
    <property type="match status" value="1"/>
</dbReference>
<feature type="binding site" evidence="3">
    <location>
        <position position="7"/>
    </location>
    <ligand>
        <name>a divalent metal cation</name>
        <dbReference type="ChEBI" id="CHEBI:60240"/>
        <label>1</label>
    </ligand>
</feature>
<dbReference type="EMBL" id="QLOE01000008">
    <property type="protein sequence ID" value="RAO78786.1"/>
    <property type="molecule type" value="Genomic_DNA"/>
</dbReference>
<dbReference type="NCBIfam" id="TIGR00010">
    <property type="entry name" value="YchF/TatD family DNA exonuclease"/>
    <property type="match status" value="1"/>
</dbReference>
<proteinExistence type="predicted"/>
<accession>A0A328PGM3</accession>